<feature type="region of interest" description="Disordered" evidence="1">
    <location>
        <begin position="113"/>
        <end position="133"/>
    </location>
</feature>
<keyword evidence="2" id="KW-0472">Membrane</keyword>
<proteinExistence type="predicted"/>
<keyword evidence="2" id="KW-0812">Transmembrane</keyword>
<gene>
    <name evidence="3" type="ORF">DL762_001900</name>
</gene>
<feature type="compositionally biased region" description="Low complexity" evidence="1">
    <location>
        <begin position="378"/>
        <end position="403"/>
    </location>
</feature>
<evidence type="ECO:0000313" key="4">
    <source>
        <dbReference type="Proteomes" id="UP000294003"/>
    </source>
</evidence>
<feature type="compositionally biased region" description="Polar residues" evidence="1">
    <location>
        <begin position="357"/>
        <end position="366"/>
    </location>
</feature>
<accession>A0ABY0HFJ4</accession>
<protein>
    <submittedName>
        <fullName evidence="3">Uncharacterized protein</fullName>
    </submittedName>
</protein>
<evidence type="ECO:0000256" key="2">
    <source>
        <dbReference type="SAM" id="Phobius"/>
    </source>
</evidence>
<evidence type="ECO:0000256" key="1">
    <source>
        <dbReference type="SAM" id="MobiDB-lite"/>
    </source>
</evidence>
<feature type="transmembrane region" description="Helical" evidence="2">
    <location>
        <begin position="409"/>
        <end position="432"/>
    </location>
</feature>
<dbReference type="Proteomes" id="UP000294003">
    <property type="component" value="Unassembled WGS sequence"/>
</dbReference>
<evidence type="ECO:0000313" key="3">
    <source>
        <dbReference type="EMBL" id="RYO91962.1"/>
    </source>
</evidence>
<feature type="region of interest" description="Disordered" evidence="1">
    <location>
        <begin position="357"/>
        <end position="403"/>
    </location>
</feature>
<dbReference type="EMBL" id="QJNS01000034">
    <property type="protein sequence ID" value="RYO91962.1"/>
    <property type="molecule type" value="Genomic_DNA"/>
</dbReference>
<reference evidence="3 4" key="1">
    <citation type="submission" date="2018-06" db="EMBL/GenBank/DDBJ databases">
        <title>Complete Genomes of Monosporascus.</title>
        <authorList>
            <person name="Robinson A.J."/>
            <person name="Natvig D.O."/>
        </authorList>
    </citation>
    <scope>NUCLEOTIDE SEQUENCE [LARGE SCALE GENOMIC DNA]</scope>
    <source>
        <strain evidence="3 4">CBS 609.92</strain>
    </source>
</reference>
<keyword evidence="4" id="KW-1185">Reference proteome</keyword>
<sequence>MPAIAEFGNVCRFEGKLPGLLQNHLFTDVRASVNVLLNVWCNRWLFPDQLSSGRAEELGEAPWGTLAPFAEETGTKIAFLGKLTGADYGKPELRTQWKTSPWMNGNVLDADGWPKTKRRTLGTPPGPFPDRYVSQKRVPDSFGDHPDNVNRVPEPYSPISVDLRTTGGISVLQLPSNQYSLSRAVHLLPRPTTRYEKGFDQPKWLRPLYILFGFRPTDPAFENVENQRVNDDVYATRCLRDEHRIINKGYYSPGICPSGYTEACSRANSVGTVTEWAYTCCPSVESYSYSCLPTAHLQWDLTLGCRVSMSSGTFTLFDITATELNGQMSVQSSTVGNDFRIGAHAIEVRRQATDASLTAATISRPSDTLPAGTGGAISGSESNGRNSSSNGSNNATESGSSSTGFPPGVAAGIGVGGTVALLGLGLGVFFLCRRRRATKKALSTEGVNLNASPLIAATVETTSPGDARGYYAPEGAKAFGTFEQQRYGGAYEMEADTTVHEIGPGNERYELQTERETHR</sequence>
<keyword evidence="2" id="KW-1133">Transmembrane helix</keyword>
<name>A0ABY0HFJ4_9PEZI</name>
<organism evidence="3 4">
    <name type="scientific">Monosporascus cannonballus</name>
    <dbReference type="NCBI Taxonomy" id="155416"/>
    <lineage>
        <taxon>Eukaryota</taxon>
        <taxon>Fungi</taxon>
        <taxon>Dikarya</taxon>
        <taxon>Ascomycota</taxon>
        <taxon>Pezizomycotina</taxon>
        <taxon>Sordariomycetes</taxon>
        <taxon>Xylariomycetidae</taxon>
        <taxon>Xylariales</taxon>
        <taxon>Xylariales incertae sedis</taxon>
        <taxon>Monosporascus</taxon>
    </lineage>
</organism>
<comment type="caution">
    <text evidence="3">The sequence shown here is derived from an EMBL/GenBank/DDBJ whole genome shotgun (WGS) entry which is preliminary data.</text>
</comment>